<dbReference type="Gene3D" id="3.10.490.10">
    <property type="entry name" value="Gamma-glutamyl cyclotransferase-like"/>
    <property type="match status" value="1"/>
</dbReference>
<dbReference type="RefSeq" id="XP_022343949.1">
    <property type="nucleotide sequence ID" value="XM_022488241.1"/>
</dbReference>
<dbReference type="InterPro" id="IPR036568">
    <property type="entry name" value="GGCT-like_sf"/>
</dbReference>
<dbReference type="PANTHER" id="PTHR12510:SF4">
    <property type="entry name" value="GAMMA-GLUTAMYLAMINECYCLOTRANSFERASE"/>
    <property type="match status" value="1"/>
</dbReference>
<evidence type="ECO:0000259" key="4">
    <source>
        <dbReference type="Pfam" id="PF06094"/>
    </source>
</evidence>
<dbReference type="InterPro" id="IPR009288">
    <property type="entry name" value="AIG2-like_dom"/>
</dbReference>
<evidence type="ECO:0000313" key="5">
    <source>
        <dbReference type="Proteomes" id="UP000694844"/>
    </source>
</evidence>
<feature type="active site" description="Proton acceptor" evidence="2">
    <location>
        <position position="85"/>
    </location>
</feature>
<dbReference type="GO" id="GO:0061929">
    <property type="term" value="F:gamma-glutamylaminecyclotransferase activity"/>
    <property type="evidence" value="ECO:0007669"/>
    <property type="project" value="InterPro"/>
</dbReference>
<evidence type="ECO:0000256" key="2">
    <source>
        <dbReference type="PIRSR" id="PIRSR639126-1"/>
    </source>
</evidence>
<dbReference type="Pfam" id="PF06094">
    <property type="entry name" value="GGACT"/>
    <property type="match status" value="1"/>
</dbReference>
<dbReference type="KEGG" id="cvn:111137019"/>
<comment type="similarity">
    <text evidence="1 3">Belongs to the gamma-glutamylcyclotransferase family.</text>
</comment>
<feature type="domain" description="Gamma-glutamylcyclotransferase AIG2-like" evidence="4">
    <location>
        <begin position="4"/>
        <end position="119"/>
    </location>
</feature>
<dbReference type="GeneID" id="111137019"/>
<dbReference type="Proteomes" id="UP000694844">
    <property type="component" value="Chromosome 5"/>
</dbReference>
<dbReference type="CDD" id="cd06661">
    <property type="entry name" value="GGCT_like"/>
    <property type="match status" value="1"/>
</dbReference>
<dbReference type="InterPro" id="IPR039126">
    <property type="entry name" value="GGACT"/>
</dbReference>
<evidence type="ECO:0000313" key="6">
    <source>
        <dbReference type="RefSeq" id="XP_022343949.1"/>
    </source>
</evidence>
<evidence type="ECO:0000256" key="3">
    <source>
        <dbReference type="RuleBase" id="RU367036"/>
    </source>
</evidence>
<evidence type="ECO:0000256" key="1">
    <source>
        <dbReference type="ARBA" id="ARBA00008861"/>
    </source>
</evidence>
<protein>
    <recommendedName>
        <fullName evidence="3">Gamma-glutamylcyclotransferase family protein</fullName>
    </recommendedName>
</protein>
<dbReference type="GO" id="GO:0005829">
    <property type="term" value="C:cytosol"/>
    <property type="evidence" value="ECO:0007669"/>
    <property type="project" value="TreeGrafter"/>
</dbReference>
<gene>
    <name evidence="6" type="primary">LOC111137019</name>
</gene>
<dbReference type="InterPro" id="IPR013024">
    <property type="entry name" value="GGCT-like"/>
</dbReference>
<accession>A0A8B8EVE5</accession>
<reference evidence="6" key="1">
    <citation type="submission" date="2025-08" db="UniProtKB">
        <authorList>
            <consortium name="RefSeq"/>
        </authorList>
    </citation>
    <scope>IDENTIFICATION</scope>
    <source>
        <tissue evidence="6">Whole sample</tissue>
    </source>
</reference>
<organism evidence="5 6">
    <name type="scientific">Crassostrea virginica</name>
    <name type="common">Eastern oyster</name>
    <dbReference type="NCBI Taxonomy" id="6565"/>
    <lineage>
        <taxon>Eukaryota</taxon>
        <taxon>Metazoa</taxon>
        <taxon>Spiralia</taxon>
        <taxon>Lophotrochozoa</taxon>
        <taxon>Mollusca</taxon>
        <taxon>Bivalvia</taxon>
        <taxon>Autobranchia</taxon>
        <taxon>Pteriomorphia</taxon>
        <taxon>Ostreida</taxon>
        <taxon>Ostreoidea</taxon>
        <taxon>Ostreidae</taxon>
        <taxon>Crassostrea</taxon>
    </lineage>
</organism>
<dbReference type="SUPFAM" id="SSF110857">
    <property type="entry name" value="Gamma-glutamyl cyclotransferase-like"/>
    <property type="match status" value="1"/>
</dbReference>
<dbReference type="OrthoDB" id="113620at2759"/>
<sequence length="159" mass="18277">MQRVFVYGTLKSGQHNHHLIQEGLSSGECRYEGVGVTELKYPLVVASHWKVPFLLDAPDTPCAQNVIGEVYLVTDAILKKLDELEAHPDFYTRCQVPIVTNAKLETMWCYLLQDFKPHLLELSTHTKYDSEVHGTLHESGVKRPLDEETRKKFIEEIKR</sequence>
<proteinExistence type="inferred from homology"/>
<keyword evidence="5" id="KW-1185">Reference proteome</keyword>
<dbReference type="PANTHER" id="PTHR12510">
    <property type="entry name" value="TROPONIN C-AKIN-1 PROTEIN"/>
    <property type="match status" value="1"/>
</dbReference>
<dbReference type="AlphaFoldDB" id="A0A8B8EVE5"/>
<name>A0A8B8EVE5_CRAVI</name>